<organism evidence="1 2">
    <name type="scientific">Ferruginibacter yonginensis</name>
    <dbReference type="NCBI Taxonomy" id="1310416"/>
    <lineage>
        <taxon>Bacteria</taxon>
        <taxon>Pseudomonadati</taxon>
        <taxon>Bacteroidota</taxon>
        <taxon>Chitinophagia</taxon>
        <taxon>Chitinophagales</taxon>
        <taxon>Chitinophagaceae</taxon>
        <taxon>Ferruginibacter</taxon>
    </lineage>
</organism>
<evidence type="ECO:0000313" key="1">
    <source>
        <dbReference type="EMBL" id="MFC4261932.1"/>
    </source>
</evidence>
<dbReference type="Proteomes" id="UP001595907">
    <property type="component" value="Unassembled WGS sequence"/>
</dbReference>
<sequence length="179" mass="19734">MAYVYANLKTPQNVQSGVADYVLIAREADFAVDGIKCPKAPFTNPGDEVRIKEDHEFLPTKGFAKFALAPEKNQLSAKTIGDKGFQKLDFEASVFIPGSYAELHETVKNLMNVPLVALVKDSNCEANMFYQLGCDCVKAYLSVDFTTGTTKDGVKGYEGKLTYSNGYVQLYEGEITYLP</sequence>
<accession>A0ABV8QQN6</accession>
<dbReference type="EMBL" id="JBHSCZ010000001">
    <property type="protein sequence ID" value="MFC4261932.1"/>
    <property type="molecule type" value="Genomic_DNA"/>
</dbReference>
<gene>
    <name evidence="1" type="ORF">ACFOWM_03515</name>
</gene>
<name>A0ABV8QQN6_9BACT</name>
<evidence type="ECO:0000313" key="2">
    <source>
        <dbReference type="Proteomes" id="UP001595907"/>
    </source>
</evidence>
<protein>
    <submittedName>
        <fullName evidence="1">Uncharacterized protein</fullName>
    </submittedName>
</protein>
<proteinExistence type="predicted"/>
<dbReference type="RefSeq" id="WP_379707128.1">
    <property type="nucleotide sequence ID" value="NZ_JBHSCZ010000001.1"/>
</dbReference>
<reference evidence="2" key="1">
    <citation type="journal article" date="2019" name="Int. J. Syst. Evol. Microbiol.">
        <title>The Global Catalogue of Microorganisms (GCM) 10K type strain sequencing project: providing services to taxonomists for standard genome sequencing and annotation.</title>
        <authorList>
            <consortium name="The Broad Institute Genomics Platform"/>
            <consortium name="The Broad Institute Genome Sequencing Center for Infectious Disease"/>
            <person name="Wu L."/>
            <person name="Ma J."/>
        </authorList>
    </citation>
    <scope>NUCLEOTIDE SEQUENCE [LARGE SCALE GENOMIC DNA]</scope>
    <source>
        <strain evidence="2">CECT 8289</strain>
    </source>
</reference>
<comment type="caution">
    <text evidence="1">The sequence shown here is derived from an EMBL/GenBank/DDBJ whole genome shotgun (WGS) entry which is preliminary data.</text>
</comment>
<keyword evidence="2" id="KW-1185">Reference proteome</keyword>